<dbReference type="AlphaFoldDB" id="U6LCC4"/>
<keyword evidence="1" id="KW-0732">Signal</keyword>
<gene>
    <name evidence="2" type="ORF">EBH_0019050</name>
</gene>
<feature type="chain" id="PRO_5004672383" evidence="1">
    <location>
        <begin position="21"/>
        <end position="106"/>
    </location>
</feature>
<reference evidence="2" key="2">
    <citation type="submission" date="2013-10" db="EMBL/GenBank/DDBJ databases">
        <authorList>
            <person name="Aslett M."/>
        </authorList>
    </citation>
    <scope>NUCLEOTIDE SEQUENCE [LARGE SCALE GENOMIC DNA]</scope>
    <source>
        <strain evidence="2">Houghton</strain>
    </source>
</reference>
<evidence type="ECO:0000256" key="1">
    <source>
        <dbReference type="SAM" id="SignalP"/>
    </source>
</evidence>
<dbReference type="VEuPathDB" id="ToxoDB:EBH_0019050"/>
<keyword evidence="3" id="KW-1185">Reference proteome</keyword>
<dbReference type="OrthoDB" id="354137at2759"/>
<feature type="signal peptide" evidence="1">
    <location>
        <begin position="1"/>
        <end position="20"/>
    </location>
</feature>
<dbReference type="Proteomes" id="UP000030750">
    <property type="component" value="Unassembled WGS sequence"/>
</dbReference>
<evidence type="ECO:0000313" key="2">
    <source>
        <dbReference type="EMBL" id="CDJ48072.1"/>
    </source>
</evidence>
<evidence type="ECO:0000313" key="3">
    <source>
        <dbReference type="Proteomes" id="UP000030750"/>
    </source>
</evidence>
<organism evidence="2 3">
    <name type="scientific">Eimeria brunetti</name>
    <dbReference type="NCBI Taxonomy" id="51314"/>
    <lineage>
        <taxon>Eukaryota</taxon>
        <taxon>Sar</taxon>
        <taxon>Alveolata</taxon>
        <taxon>Apicomplexa</taxon>
        <taxon>Conoidasida</taxon>
        <taxon>Coccidia</taxon>
        <taxon>Eucoccidiorida</taxon>
        <taxon>Eimeriorina</taxon>
        <taxon>Eimeriidae</taxon>
        <taxon>Eimeria</taxon>
    </lineage>
</organism>
<sequence>MFRLIFLLVFVFLQFSGCKSQKAGVSAPVSATSAAAAAAALQQLTEFRKNRRRTADGRLCAAAFVQEDQLYTDCTRSRAPNGTQDKIRLKARQAFEMKAAEAEAMV</sequence>
<dbReference type="EMBL" id="HG710969">
    <property type="protein sequence ID" value="CDJ48072.1"/>
    <property type="molecule type" value="Genomic_DNA"/>
</dbReference>
<proteinExistence type="predicted"/>
<accession>U6LCC4</accession>
<reference evidence="2" key="1">
    <citation type="submission" date="2013-10" db="EMBL/GenBank/DDBJ databases">
        <title>Genomic analysis of the causative agents of coccidiosis in chickens.</title>
        <authorList>
            <person name="Reid A.J."/>
            <person name="Blake D."/>
            <person name="Billington K."/>
            <person name="Browne H."/>
            <person name="Dunn M."/>
            <person name="Hung S."/>
            <person name="Kawahara F."/>
            <person name="Miranda-Saavedra D."/>
            <person name="Mourier T."/>
            <person name="Nagra H."/>
            <person name="Otto T.D."/>
            <person name="Rawlings N."/>
            <person name="Sanchez A."/>
            <person name="Sanders M."/>
            <person name="Subramaniam C."/>
            <person name="Tay Y."/>
            <person name="Dear P."/>
            <person name="Doerig C."/>
            <person name="Gruber A."/>
            <person name="Parkinson J."/>
            <person name="Shirley M."/>
            <person name="Wan K.L."/>
            <person name="Berriman M."/>
            <person name="Tomley F."/>
            <person name="Pain A."/>
        </authorList>
    </citation>
    <scope>NUCLEOTIDE SEQUENCE [LARGE SCALE GENOMIC DNA]</scope>
    <source>
        <strain evidence="2">Houghton</strain>
    </source>
</reference>
<name>U6LCC4_9EIME</name>
<protein>
    <submittedName>
        <fullName evidence="2">Uncharacterized protein</fullName>
    </submittedName>
</protein>